<feature type="region of interest" description="Disordered" evidence="1">
    <location>
        <begin position="88"/>
        <end position="110"/>
    </location>
</feature>
<feature type="compositionally biased region" description="Basic and acidic residues" evidence="1">
    <location>
        <begin position="413"/>
        <end position="430"/>
    </location>
</feature>
<feature type="compositionally biased region" description="Polar residues" evidence="1">
    <location>
        <begin position="431"/>
        <end position="463"/>
    </location>
</feature>
<feature type="compositionally biased region" description="Polar residues" evidence="1">
    <location>
        <begin position="370"/>
        <end position="383"/>
    </location>
</feature>
<evidence type="ECO:0000313" key="2">
    <source>
        <dbReference type="EMBL" id="SYW78244.1"/>
    </source>
</evidence>
<organism evidence="2 3">
    <name type="scientific">Ustilago bromivora</name>
    <dbReference type="NCBI Taxonomy" id="307758"/>
    <lineage>
        <taxon>Eukaryota</taxon>
        <taxon>Fungi</taxon>
        <taxon>Dikarya</taxon>
        <taxon>Basidiomycota</taxon>
        <taxon>Ustilaginomycotina</taxon>
        <taxon>Ustilaginomycetes</taxon>
        <taxon>Ustilaginales</taxon>
        <taxon>Ustilaginaceae</taxon>
        <taxon>Ustilago</taxon>
    </lineage>
</organism>
<evidence type="ECO:0000313" key="3">
    <source>
        <dbReference type="Proteomes" id="UP000658997"/>
    </source>
</evidence>
<feature type="region of interest" description="Disordered" evidence="1">
    <location>
        <begin position="587"/>
        <end position="634"/>
    </location>
</feature>
<dbReference type="AlphaFoldDB" id="A0A8H8QKX4"/>
<feature type="compositionally biased region" description="Polar residues" evidence="1">
    <location>
        <begin position="165"/>
        <end position="175"/>
    </location>
</feature>
<dbReference type="EMBL" id="ULHB01000037">
    <property type="protein sequence ID" value="SYW78244.1"/>
    <property type="molecule type" value="Genomic_DNA"/>
</dbReference>
<comment type="caution">
    <text evidence="2">The sequence shown here is derived from an EMBL/GenBank/DDBJ whole genome shotgun (WGS) entry which is preliminary data.</text>
</comment>
<feature type="compositionally biased region" description="Polar residues" evidence="1">
    <location>
        <begin position="88"/>
        <end position="106"/>
    </location>
</feature>
<reference evidence="2" key="1">
    <citation type="submission" date="2018-08" db="EMBL/GenBank/DDBJ databases">
        <authorList>
            <person name="Guldener U."/>
        </authorList>
    </citation>
    <scope>NUCLEOTIDE SEQUENCE</scope>
    <source>
        <strain evidence="2">UB2</strain>
    </source>
</reference>
<feature type="region of interest" description="Disordered" evidence="1">
    <location>
        <begin position="307"/>
        <end position="474"/>
    </location>
</feature>
<name>A0A8H8QKX4_9BASI</name>
<dbReference type="Proteomes" id="UP000658997">
    <property type="component" value="Unassembled WGS sequence"/>
</dbReference>
<feature type="region of interest" description="Disordered" evidence="1">
    <location>
        <begin position="1"/>
        <end position="20"/>
    </location>
</feature>
<feature type="compositionally biased region" description="Basic and acidic residues" evidence="1">
    <location>
        <begin position="11"/>
        <end position="20"/>
    </location>
</feature>
<feature type="compositionally biased region" description="Low complexity" evidence="1">
    <location>
        <begin position="214"/>
        <end position="224"/>
    </location>
</feature>
<feature type="compositionally biased region" description="Pro residues" evidence="1">
    <location>
        <begin position="311"/>
        <end position="321"/>
    </location>
</feature>
<protein>
    <submittedName>
        <fullName evidence="2">Uncharacterized protein</fullName>
    </submittedName>
</protein>
<sequence length="680" mass="73072">MSTPTPRPPRQKVDPRSQSKSIFEHRAALITITIPTGTVSVIVSACATTISKPVIIDPPAGPAIPLASSLRANVDRRDEAPMTHFRSSFDSPSTRIAPTTQPSFSSLDAAGRGIGDVPTITFDRSSKTAPANGAWTTKWSASLRSPDARHKGSHHSVTEVLPASATGSSITTPTMRSPHPPSSYREPMQPSTSSGGKTRSLVRKFSTTSRRDSSTSNDASDALSHLSTSRLRQPPAPPGLSSASIDDKVMRSPPAPIKTDLSATSSAKLASRLNELAVANADGLLSDDEYRTLRQAVFDCMLHTEKHSMAPPSPNSLPGPGMPRHVRDLDSANAYSVTPSALPSSPNTLLAPAMGRSRSTLSHGERRASSIRSGQSTKSSGFQNVADMFKKGARRSKDIYSQTSQDSQSSQEHIQRDVNHPVRPIRRDSEGVSSQLSSGDGHSQRAPSFRTQWSSAAKSSRASTFGRLRAGSQARRVEAESAAREMEEAFKAERTARSLKAMSIHDAGSTYGITYDRSPTSLRAEMAPSSMYGAEYGDKSSAEIQAEMGVVQAEGDRMLATFSTLEETLLAKHAVLEPAVMKRAVERVRESHPLASVTRLEDTDASPRGQRPPPPSSYRTPRQTNGGSDGDVGTAQNVATLEAELTHIYTQKSAVVKRYQDRLAFLQSKLRSAAIREGLK</sequence>
<proteinExistence type="predicted"/>
<feature type="compositionally biased region" description="Low complexity" evidence="1">
    <location>
        <begin position="401"/>
        <end position="411"/>
    </location>
</feature>
<accession>A0A8H8QKX4</accession>
<evidence type="ECO:0000256" key="1">
    <source>
        <dbReference type="SAM" id="MobiDB-lite"/>
    </source>
</evidence>
<keyword evidence="3" id="KW-1185">Reference proteome</keyword>
<gene>
    <name evidence="2" type="ORF">UBRO2_02436</name>
</gene>
<feature type="region of interest" description="Disordered" evidence="1">
    <location>
        <begin position="144"/>
        <end position="262"/>
    </location>
</feature>
<feature type="compositionally biased region" description="Polar residues" evidence="1">
    <location>
        <begin position="333"/>
        <end position="348"/>
    </location>
</feature>